<evidence type="ECO:0000313" key="3">
    <source>
        <dbReference type="Proteomes" id="UP000709295"/>
    </source>
</evidence>
<feature type="compositionally biased region" description="Low complexity" evidence="1">
    <location>
        <begin position="64"/>
        <end position="73"/>
    </location>
</feature>
<dbReference type="Proteomes" id="UP000709295">
    <property type="component" value="Unassembled WGS sequence"/>
</dbReference>
<feature type="non-terminal residue" evidence="2">
    <location>
        <position position="1"/>
    </location>
</feature>
<dbReference type="AlphaFoldDB" id="A0A8J5M306"/>
<evidence type="ECO:0000256" key="1">
    <source>
        <dbReference type="SAM" id="MobiDB-lite"/>
    </source>
</evidence>
<sequence>PSPAKSSRGRPRTRSLSAFSKQATPVSSPPPSSVPASPCASKDSPQATPRAKDDSRSHVPPPAGGEMAPEAPARTGEAFPATKKVPSSIDPGTPPYKATPLAEQGYEDEGVPFRDLSNDEDEDRSRSTRASSSSAAHRPSGVTAPYRSSSDESDSSSDEGSHDHSIMILLELYLIERIQE</sequence>
<accession>A0A8J5M306</accession>
<feature type="compositionally biased region" description="Polar residues" evidence="1">
    <location>
        <begin position="14"/>
        <end position="24"/>
    </location>
</feature>
<dbReference type="EMBL" id="JAENGY010001503">
    <property type="protein sequence ID" value="KAG6948817.1"/>
    <property type="molecule type" value="Genomic_DNA"/>
</dbReference>
<feature type="region of interest" description="Disordered" evidence="1">
    <location>
        <begin position="1"/>
        <end position="166"/>
    </location>
</feature>
<gene>
    <name evidence="2" type="ORF">JG688_00014925</name>
</gene>
<reference evidence="2" key="1">
    <citation type="submission" date="2021-01" db="EMBL/GenBank/DDBJ databases">
        <title>Phytophthora aleatoria, a newly-described species from Pinus radiata is distinct from Phytophthora cactorum isolates based on comparative genomics.</title>
        <authorList>
            <person name="Mcdougal R."/>
            <person name="Panda P."/>
            <person name="Williams N."/>
            <person name="Studholme D.J."/>
        </authorList>
    </citation>
    <scope>NUCLEOTIDE SEQUENCE</scope>
    <source>
        <strain evidence="2">NZFS 4037</strain>
    </source>
</reference>
<proteinExistence type="predicted"/>
<comment type="caution">
    <text evidence="2">The sequence shown here is derived from an EMBL/GenBank/DDBJ whole genome shotgun (WGS) entry which is preliminary data.</text>
</comment>
<keyword evidence="3" id="KW-1185">Reference proteome</keyword>
<organism evidence="2 3">
    <name type="scientific">Phytophthora aleatoria</name>
    <dbReference type="NCBI Taxonomy" id="2496075"/>
    <lineage>
        <taxon>Eukaryota</taxon>
        <taxon>Sar</taxon>
        <taxon>Stramenopiles</taxon>
        <taxon>Oomycota</taxon>
        <taxon>Peronosporomycetes</taxon>
        <taxon>Peronosporales</taxon>
        <taxon>Peronosporaceae</taxon>
        <taxon>Phytophthora</taxon>
    </lineage>
</organism>
<name>A0A8J5M306_9STRA</name>
<evidence type="ECO:0000313" key="2">
    <source>
        <dbReference type="EMBL" id="KAG6948817.1"/>
    </source>
</evidence>
<protein>
    <submittedName>
        <fullName evidence="2">Uncharacterized protein</fullName>
    </submittedName>
</protein>